<dbReference type="EMBL" id="CM037151">
    <property type="protein sequence ID" value="KAH7843001.1"/>
    <property type="molecule type" value="Genomic_DNA"/>
</dbReference>
<keyword evidence="2" id="KW-1185">Reference proteome</keyword>
<proteinExistence type="predicted"/>
<accession>A0ACB7XPX6</accession>
<organism evidence="1 2">
    <name type="scientific">Vaccinium darrowii</name>
    <dbReference type="NCBI Taxonomy" id="229202"/>
    <lineage>
        <taxon>Eukaryota</taxon>
        <taxon>Viridiplantae</taxon>
        <taxon>Streptophyta</taxon>
        <taxon>Embryophyta</taxon>
        <taxon>Tracheophyta</taxon>
        <taxon>Spermatophyta</taxon>
        <taxon>Magnoliopsida</taxon>
        <taxon>eudicotyledons</taxon>
        <taxon>Gunneridae</taxon>
        <taxon>Pentapetalae</taxon>
        <taxon>asterids</taxon>
        <taxon>Ericales</taxon>
        <taxon>Ericaceae</taxon>
        <taxon>Vaccinioideae</taxon>
        <taxon>Vaccinieae</taxon>
        <taxon>Vaccinium</taxon>
    </lineage>
</organism>
<evidence type="ECO:0000313" key="2">
    <source>
        <dbReference type="Proteomes" id="UP000828048"/>
    </source>
</evidence>
<evidence type="ECO:0000313" key="1">
    <source>
        <dbReference type="EMBL" id="KAH7843001.1"/>
    </source>
</evidence>
<sequence length="174" mass="18954">MEELVDDGANILLNDGEKPASRNDESNIILRGKDLLSHLRNCAAEDGRKVSRLGVYQGYGVNILGRRDRNLVLWIFILSLPSLWRYRGFDVVDNIKSAVEQACPNVVSCTDILAITAWDSVVTLTASQAAANTSIPPPTSNLRALISSFSAVGLSTKDMVALSGSFSQNLFRNK</sequence>
<protein>
    <submittedName>
        <fullName evidence="1">Uncharacterized protein</fullName>
    </submittedName>
</protein>
<dbReference type="Proteomes" id="UP000828048">
    <property type="component" value="Chromosome 1"/>
</dbReference>
<reference evidence="1 2" key="1">
    <citation type="journal article" date="2021" name="Hortic Res">
        <title>High-quality reference genome and annotation aids understanding of berry development for evergreen blueberry (Vaccinium darrowii).</title>
        <authorList>
            <person name="Yu J."/>
            <person name="Hulse-Kemp A.M."/>
            <person name="Babiker E."/>
            <person name="Staton M."/>
        </authorList>
    </citation>
    <scope>NUCLEOTIDE SEQUENCE [LARGE SCALE GENOMIC DNA]</scope>
    <source>
        <strain evidence="2">cv. NJ 8807/NJ 8810</strain>
        <tissue evidence="1">Young leaf</tissue>
    </source>
</reference>
<gene>
    <name evidence="1" type="ORF">Vadar_011589</name>
</gene>
<name>A0ACB7XPX6_9ERIC</name>
<comment type="caution">
    <text evidence="1">The sequence shown here is derived from an EMBL/GenBank/DDBJ whole genome shotgun (WGS) entry which is preliminary data.</text>
</comment>